<proteinExistence type="inferred from homology"/>
<dbReference type="InterPro" id="IPR027417">
    <property type="entry name" value="P-loop_NTPase"/>
</dbReference>
<dbReference type="GO" id="GO:0005886">
    <property type="term" value="C:plasma membrane"/>
    <property type="evidence" value="ECO:0000318"/>
    <property type="project" value="GO_Central"/>
</dbReference>
<keyword evidence="8 10" id="KW-0472">Membrane</keyword>
<reference evidence="13" key="2">
    <citation type="submission" date="2015-06" db="UniProtKB">
        <authorList>
            <consortium name="EnsemblProtists"/>
        </authorList>
    </citation>
    <scope>IDENTIFICATION</scope>
    <source>
        <strain evidence="13">Pr102</strain>
    </source>
</reference>
<dbReference type="PANTHER" id="PTHR48042">
    <property type="entry name" value="ABC TRANSPORTER G FAMILY MEMBER 11"/>
    <property type="match status" value="1"/>
</dbReference>
<evidence type="ECO:0000256" key="3">
    <source>
        <dbReference type="ARBA" id="ARBA00022448"/>
    </source>
</evidence>
<dbReference type="FunFam" id="3.40.50.300:FF:001305">
    <property type="entry name" value="ABCG transporter ABC superfamily"/>
    <property type="match status" value="1"/>
</dbReference>
<dbReference type="OMA" id="CYLANEQ"/>
<dbReference type="PROSITE" id="PS00211">
    <property type="entry name" value="ABC_TRANSPORTER_1"/>
    <property type="match status" value="1"/>
</dbReference>
<dbReference type="Pfam" id="PF03061">
    <property type="entry name" value="4HBT"/>
    <property type="match status" value="2"/>
</dbReference>
<dbReference type="InterPro" id="IPR033120">
    <property type="entry name" value="HOTDOG_ACOT"/>
</dbReference>
<keyword evidence="4 10" id="KW-0812">Transmembrane</keyword>
<dbReference type="InterPro" id="IPR006683">
    <property type="entry name" value="Thioestr_dom"/>
</dbReference>
<evidence type="ECO:0000256" key="10">
    <source>
        <dbReference type="SAM" id="Phobius"/>
    </source>
</evidence>
<dbReference type="FunFam" id="3.10.129.10:FF:000055">
    <property type="entry name" value="ATP-binding Cassette (ABC) superfamily"/>
    <property type="match status" value="1"/>
</dbReference>
<dbReference type="AlphaFoldDB" id="H3GVY4"/>
<feature type="transmembrane region" description="Helical" evidence="10">
    <location>
        <begin position="549"/>
        <end position="574"/>
    </location>
</feature>
<evidence type="ECO:0000259" key="12">
    <source>
        <dbReference type="PROSITE" id="PS51770"/>
    </source>
</evidence>
<keyword evidence="3" id="KW-0813">Transport</keyword>
<dbReference type="GO" id="GO:0005524">
    <property type="term" value="F:ATP binding"/>
    <property type="evidence" value="ECO:0007669"/>
    <property type="project" value="UniProtKB-KW"/>
</dbReference>
<evidence type="ECO:0000313" key="14">
    <source>
        <dbReference type="Proteomes" id="UP000005238"/>
    </source>
</evidence>
<evidence type="ECO:0000313" key="13">
    <source>
        <dbReference type="EnsemblProtists" id="Phyra81578"/>
    </source>
</evidence>
<name>H3GVY4_PHYRM</name>
<keyword evidence="14" id="KW-1185">Reference proteome</keyword>
<feature type="transmembrane region" description="Helical" evidence="10">
    <location>
        <begin position="508"/>
        <end position="528"/>
    </location>
</feature>
<feature type="transmembrane region" description="Helical" evidence="10">
    <location>
        <begin position="686"/>
        <end position="706"/>
    </location>
</feature>
<dbReference type="InterPro" id="IPR003593">
    <property type="entry name" value="AAA+_ATPase"/>
</dbReference>
<dbReference type="Pfam" id="PF19055">
    <property type="entry name" value="ABC2_membrane_7"/>
    <property type="match status" value="1"/>
</dbReference>
<dbReference type="HOGENOM" id="CLU_009499_0_0_1"/>
<dbReference type="InterPro" id="IPR029069">
    <property type="entry name" value="HotDog_dom_sf"/>
</dbReference>
<feature type="region of interest" description="Disordered" evidence="9">
    <location>
        <begin position="1"/>
        <end position="26"/>
    </location>
</feature>
<dbReference type="VEuPathDB" id="FungiDB:KRP22_4729"/>
<comment type="similarity">
    <text evidence="2">Belongs to the ABC transporter superfamily. ABCG family. Eye pigment precursor importer (TC 3.A.1.204) subfamily.</text>
</comment>
<keyword evidence="6" id="KW-0067">ATP-binding</keyword>
<dbReference type="InterPro" id="IPR043926">
    <property type="entry name" value="ABCG_dom"/>
</dbReference>
<feature type="domain" description="ABC transporter" evidence="11">
    <location>
        <begin position="138"/>
        <end position="387"/>
    </location>
</feature>
<dbReference type="InterPro" id="IPR052215">
    <property type="entry name" value="Plant_ABCG"/>
</dbReference>
<feature type="transmembrane region" description="Helical" evidence="10">
    <location>
        <begin position="475"/>
        <end position="496"/>
    </location>
</feature>
<dbReference type="STRING" id="164328.H3GVY4"/>
<dbReference type="VEuPathDB" id="FungiDB:KRP23_3111"/>
<evidence type="ECO:0000256" key="1">
    <source>
        <dbReference type="ARBA" id="ARBA00004141"/>
    </source>
</evidence>
<accession>H3GVY4</accession>
<reference evidence="14" key="1">
    <citation type="journal article" date="2006" name="Science">
        <title>Phytophthora genome sequences uncover evolutionary origins and mechanisms of pathogenesis.</title>
        <authorList>
            <person name="Tyler B.M."/>
            <person name="Tripathy S."/>
            <person name="Zhang X."/>
            <person name="Dehal P."/>
            <person name="Jiang R.H."/>
            <person name="Aerts A."/>
            <person name="Arredondo F.D."/>
            <person name="Baxter L."/>
            <person name="Bensasson D."/>
            <person name="Beynon J.L."/>
            <person name="Chapman J."/>
            <person name="Damasceno C.M."/>
            <person name="Dorrance A.E."/>
            <person name="Dou D."/>
            <person name="Dickerman A.W."/>
            <person name="Dubchak I.L."/>
            <person name="Garbelotto M."/>
            <person name="Gijzen M."/>
            <person name="Gordon S.G."/>
            <person name="Govers F."/>
            <person name="Grunwald N.J."/>
            <person name="Huang W."/>
            <person name="Ivors K.L."/>
            <person name="Jones R.W."/>
            <person name="Kamoun S."/>
            <person name="Krampis K."/>
            <person name="Lamour K.H."/>
            <person name="Lee M.K."/>
            <person name="McDonald W.H."/>
            <person name="Medina M."/>
            <person name="Meijer H.J."/>
            <person name="Nordberg E.K."/>
            <person name="Maclean D.J."/>
            <person name="Ospina-Giraldo M.D."/>
            <person name="Morris P.F."/>
            <person name="Phuntumart V."/>
            <person name="Putnam N.H."/>
            <person name="Rash S."/>
            <person name="Rose J.K."/>
            <person name="Sakihama Y."/>
            <person name="Salamov A.A."/>
            <person name="Savidor A."/>
            <person name="Scheuring C.F."/>
            <person name="Smith B.M."/>
            <person name="Sobral B.W."/>
            <person name="Terry A."/>
            <person name="Torto-Alalibo T.A."/>
            <person name="Win J."/>
            <person name="Xu Z."/>
            <person name="Zhang H."/>
            <person name="Grigoriev I.V."/>
            <person name="Rokhsar D.S."/>
            <person name="Boore J.L."/>
        </authorList>
    </citation>
    <scope>NUCLEOTIDE SEQUENCE [LARGE SCALE GENOMIC DNA]</scope>
    <source>
        <strain evidence="14">Pr102</strain>
    </source>
</reference>
<dbReference type="EMBL" id="DS566058">
    <property type="status" value="NOT_ANNOTATED_CDS"/>
    <property type="molecule type" value="Genomic_DNA"/>
</dbReference>
<evidence type="ECO:0008006" key="15">
    <source>
        <dbReference type="Google" id="ProtNLM"/>
    </source>
</evidence>
<dbReference type="Pfam" id="PF00005">
    <property type="entry name" value="ABC_tran"/>
    <property type="match status" value="1"/>
</dbReference>
<keyword evidence="7 10" id="KW-1133">Transmembrane helix</keyword>
<dbReference type="GO" id="GO:0022857">
    <property type="term" value="F:transmembrane transporter activity"/>
    <property type="evidence" value="ECO:0000318"/>
    <property type="project" value="GO_Central"/>
</dbReference>
<dbReference type="InterPro" id="IPR013525">
    <property type="entry name" value="ABC2_TM"/>
</dbReference>
<evidence type="ECO:0000259" key="11">
    <source>
        <dbReference type="PROSITE" id="PS50893"/>
    </source>
</evidence>
<feature type="domain" description="HotDog ACOT-type" evidence="12">
    <location>
        <begin position="936"/>
        <end position="1049"/>
    </location>
</feature>
<dbReference type="CDD" id="cd03442">
    <property type="entry name" value="BFIT_BACH"/>
    <property type="match status" value="2"/>
</dbReference>
<dbReference type="Pfam" id="PF01061">
    <property type="entry name" value="ABC2_membrane"/>
    <property type="match status" value="1"/>
</dbReference>
<evidence type="ECO:0000256" key="6">
    <source>
        <dbReference type="ARBA" id="ARBA00022840"/>
    </source>
</evidence>
<dbReference type="GO" id="GO:0016887">
    <property type="term" value="F:ATP hydrolysis activity"/>
    <property type="evidence" value="ECO:0007669"/>
    <property type="project" value="InterPro"/>
</dbReference>
<organism evidence="13 14">
    <name type="scientific">Phytophthora ramorum</name>
    <name type="common">Sudden oak death agent</name>
    <dbReference type="NCBI Taxonomy" id="164328"/>
    <lineage>
        <taxon>Eukaryota</taxon>
        <taxon>Sar</taxon>
        <taxon>Stramenopiles</taxon>
        <taxon>Oomycota</taxon>
        <taxon>Peronosporomycetes</taxon>
        <taxon>Peronosporales</taxon>
        <taxon>Peronosporaceae</taxon>
        <taxon>Phytophthora</taxon>
    </lineage>
</organism>
<evidence type="ECO:0000256" key="4">
    <source>
        <dbReference type="ARBA" id="ARBA00022692"/>
    </source>
</evidence>
<sequence>MRGRFGGSMADTCISSSTPLTPTPYDPSDGISVASSGVGDAIDSADFEAGHGCSLTTPTSELRSPSITMDAHYGCLNTSTADGAVSEAKKSKSFDFAAEVESAQRRQRGSLQQCSISWQHVSYIIQPKTRWFPGRFARNSSDQQRRLELERRQPRKILKNVWGRSGPGDLTAIIGPSGAGKTTLLDILADRVPPGGPGVRVEGIVDVNGQPRNPRTFHSIMNYVSQDMAFLGSFSVLETLQIAAGLGLPSHVPALTRESRVQDVIDAMGLRTCMNANVGDVFHKGISSGQRKRLGIAVELLSDPALLLLDEPTSGLDASSARSVMQHIERLCQEGGKNVICTIHQPSSSVYEMLTNLVILSNGELVYFGPATAALTHFFSLGYVCPMYSNPAEYFVHLVNLDFHASLHLEPFVRALEEGSEPQRLRVEVARDRSMRDVNLINYEMLRALRPSRLDQFCVLLQRNLTNNWRHPGVFWLRVLMYILLSFMVGTMYLSSNQEITSAAMVPLLFYVQAFLVFMSVAALPALLEQRAVLEREVRSHSLHLASYTTANLLGALPGITFISVLASFIVVYFAHVHSFGSFFLNLTLSLVTAESMMHLLGAAVPHYIMGIALGAGLFGMFMLCEGFMVPFSAIPAYWKWGYYLAFHTYSFESFMYEHFSQENTKEAWELLKSYGMENVNVSRNMLILLGYALVLQLIGILVLVLRFGRHKYLEVTSDLLTQQVTCSRLLETMLKAVIGTAKDRWRLRRMPAQVRPKDTQSVITDVIGDESQKGTMLSTGPILALMDVVAGSIAYRLSMGAAATISFDRVDLVKPVFHGDHVRLEGEVIGLGKSSMAVQVSTFRHDLVTDTLQHTHDAIITMVAINRFGRPRKGLPKLFDADHGEYCLKMSELADQRKELSTQWRQEQDAVDGLAFVKQTDLLPAESKANYVSVSDTEVEVRNCFLPRNLNPHDTVFGGDLLSWMDKIALHCAQKFTRSEKMVTIAMNRVLFKLPIRMLDMVRMRARVVNVQRFHLEVEVEVFIHSVIDGDEHKSHSGFFTVLKLDDKDRFKLIEKGLKVDERNQDEMRVLLKAQKRLKFEEEDTNLYALKTRILSGEFAADRRTHV</sequence>
<dbReference type="PANTHER" id="PTHR48042:SF11">
    <property type="entry name" value="ABC TRANSPORTER G FAMILY MEMBER 11"/>
    <property type="match status" value="1"/>
</dbReference>
<dbReference type="SUPFAM" id="SSF54637">
    <property type="entry name" value="Thioesterase/thiol ester dehydrase-isomerase"/>
    <property type="match status" value="2"/>
</dbReference>
<feature type="domain" description="HotDog ACOT-type" evidence="12">
    <location>
        <begin position="753"/>
        <end position="869"/>
    </location>
</feature>
<evidence type="ECO:0000256" key="8">
    <source>
        <dbReference type="ARBA" id="ARBA00023136"/>
    </source>
</evidence>
<feature type="transmembrane region" description="Helical" evidence="10">
    <location>
        <begin position="608"/>
        <end position="635"/>
    </location>
</feature>
<comment type="subcellular location">
    <subcellularLocation>
        <location evidence="1">Membrane</location>
        <topology evidence="1">Multi-pass membrane protein</topology>
    </subcellularLocation>
</comment>
<dbReference type="Gene3D" id="3.40.50.300">
    <property type="entry name" value="P-loop containing nucleotide triphosphate hydrolases"/>
    <property type="match status" value="1"/>
</dbReference>
<dbReference type="VEuPathDB" id="FungiDB:KRP22_4730"/>
<dbReference type="SMART" id="SM00382">
    <property type="entry name" value="AAA"/>
    <property type="match status" value="1"/>
</dbReference>
<keyword evidence="5" id="KW-0547">Nucleotide-binding</keyword>
<evidence type="ECO:0000256" key="5">
    <source>
        <dbReference type="ARBA" id="ARBA00022741"/>
    </source>
</evidence>
<dbReference type="GO" id="GO:0055085">
    <property type="term" value="P:transmembrane transport"/>
    <property type="evidence" value="ECO:0000318"/>
    <property type="project" value="GO_Central"/>
</dbReference>
<dbReference type="SUPFAM" id="SSF52540">
    <property type="entry name" value="P-loop containing nucleoside triphosphate hydrolases"/>
    <property type="match status" value="1"/>
</dbReference>
<dbReference type="PROSITE" id="PS50893">
    <property type="entry name" value="ABC_TRANSPORTER_2"/>
    <property type="match status" value="1"/>
</dbReference>
<dbReference type="Proteomes" id="UP000005238">
    <property type="component" value="Unassembled WGS sequence"/>
</dbReference>
<dbReference type="PROSITE" id="PS51770">
    <property type="entry name" value="HOTDOG_ACOT"/>
    <property type="match status" value="2"/>
</dbReference>
<dbReference type="InterPro" id="IPR003439">
    <property type="entry name" value="ABC_transporter-like_ATP-bd"/>
</dbReference>
<dbReference type="FunFam" id="3.10.129.10:FF:000057">
    <property type="entry name" value="ATP-binding Cassette (ABC) superfamily"/>
    <property type="match status" value="1"/>
</dbReference>
<dbReference type="eggNOG" id="KOG0061">
    <property type="taxonomic scope" value="Eukaryota"/>
</dbReference>
<protein>
    <recommendedName>
        <fullName evidence="15">ABC transporter domain-containing protein</fullName>
    </recommendedName>
</protein>
<evidence type="ECO:0000256" key="9">
    <source>
        <dbReference type="SAM" id="MobiDB-lite"/>
    </source>
</evidence>
<dbReference type="GO" id="GO:0140359">
    <property type="term" value="F:ABC-type transporter activity"/>
    <property type="evidence" value="ECO:0007669"/>
    <property type="project" value="InterPro"/>
</dbReference>
<evidence type="ECO:0000256" key="7">
    <source>
        <dbReference type="ARBA" id="ARBA00022989"/>
    </source>
</evidence>
<dbReference type="VEuPathDB" id="FungiDB:KRP23_9064"/>
<dbReference type="InParanoid" id="H3GVY4"/>
<dbReference type="InterPro" id="IPR017871">
    <property type="entry name" value="ABC_transporter-like_CS"/>
</dbReference>
<dbReference type="EnsemblProtists" id="Phyra81578">
    <property type="protein sequence ID" value="Phyra81578"/>
    <property type="gene ID" value="Phyra81578"/>
</dbReference>
<dbReference type="Gene3D" id="3.10.129.10">
    <property type="entry name" value="Hotdog Thioesterase"/>
    <property type="match status" value="2"/>
</dbReference>
<evidence type="ECO:0000256" key="2">
    <source>
        <dbReference type="ARBA" id="ARBA00005814"/>
    </source>
</evidence>